<protein>
    <recommendedName>
        <fullName evidence="2">C2H2-type domain-containing protein</fullName>
    </recommendedName>
</protein>
<feature type="region of interest" description="Disordered" evidence="1">
    <location>
        <begin position="315"/>
        <end position="335"/>
    </location>
</feature>
<dbReference type="SMART" id="SM00355">
    <property type="entry name" value="ZnF_C2H2"/>
    <property type="match status" value="3"/>
</dbReference>
<keyword evidence="4" id="KW-1185">Reference proteome</keyword>
<feature type="domain" description="C2H2-type" evidence="2">
    <location>
        <begin position="148"/>
        <end position="172"/>
    </location>
</feature>
<evidence type="ECO:0000259" key="2">
    <source>
        <dbReference type="SMART" id="SM00355"/>
    </source>
</evidence>
<name>A0ABQ8KAK2_9APHY</name>
<evidence type="ECO:0000256" key="1">
    <source>
        <dbReference type="SAM" id="MobiDB-lite"/>
    </source>
</evidence>
<proteinExistence type="predicted"/>
<feature type="compositionally biased region" description="Low complexity" evidence="1">
    <location>
        <begin position="323"/>
        <end position="335"/>
    </location>
</feature>
<dbReference type="EMBL" id="JADCUA010000015">
    <property type="protein sequence ID" value="KAH9834417.1"/>
    <property type="molecule type" value="Genomic_DNA"/>
</dbReference>
<comment type="caution">
    <text evidence="3">The sequence shown here is derived from an EMBL/GenBank/DDBJ whole genome shotgun (WGS) entry which is preliminary data.</text>
</comment>
<feature type="region of interest" description="Disordered" evidence="1">
    <location>
        <begin position="121"/>
        <end position="142"/>
    </location>
</feature>
<feature type="region of interest" description="Disordered" evidence="1">
    <location>
        <begin position="210"/>
        <end position="241"/>
    </location>
</feature>
<organism evidence="3 4">
    <name type="scientific">Rhodofomes roseus</name>
    <dbReference type="NCBI Taxonomy" id="34475"/>
    <lineage>
        <taxon>Eukaryota</taxon>
        <taxon>Fungi</taxon>
        <taxon>Dikarya</taxon>
        <taxon>Basidiomycota</taxon>
        <taxon>Agaricomycotina</taxon>
        <taxon>Agaricomycetes</taxon>
        <taxon>Polyporales</taxon>
        <taxon>Rhodofomes</taxon>
    </lineage>
</organism>
<evidence type="ECO:0000313" key="4">
    <source>
        <dbReference type="Proteomes" id="UP000814176"/>
    </source>
</evidence>
<feature type="domain" description="C2H2-type" evidence="2">
    <location>
        <begin position="244"/>
        <end position="269"/>
    </location>
</feature>
<dbReference type="InterPro" id="IPR013087">
    <property type="entry name" value="Znf_C2H2_type"/>
</dbReference>
<feature type="domain" description="C2H2-type" evidence="2">
    <location>
        <begin position="185"/>
        <end position="209"/>
    </location>
</feature>
<reference evidence="3 4" key="1">
    <citation type="journal article" date="2021" name="Environ. Microbiol.">
        <title>Gene family expansions and transcriptome signatures uncover fungal adaptations to wood decay.</title>
        <authorList>
            <person name="Hage H."/>
            <person name="Miyauchi S."/>
            <person name="Viragh M."/>
            <person name="Drula E."/>
            <person name="Min B."/>
            <person name="Chaduli D."/>
            <person name="Navarro D."/>
            <person name="Favel A."/>
            <person name="Norest M."/>
            <person name="Lesage-Meessen L."/>
            <person name="Balint B."/>
            <person name="Merenyi Z."/>
            <person name="de Eugenio L."/>
            <person name="Morin E."/>
            <person name="Martinez A.T."/>
            <person name="Baldrian P."/>
            <person name="Stursova M."/>
            <person name="Martinez M.J."/>
            <person name="Novotny C."/>
            <person name="Magnuson J.K."/>
            <person name="Spatafora J.W."/>
            <person name="Maurice S."/>
            <person name="Pangilinan J."/>
            <person name="Andreopoulos W."/>
            <person name="LaButti K."/>
            <person name="Hundley H."/>
            <person name="Na H."/>
            <person name="Kuo A."/>
            <person name="Barry K."/>
            <person name="Lipzen A."/>
            <person name="Henrissat B."/>
            <person name="Riley R."/>
            <person name="Ahrendt S."/>
            <person name="Nagy L.G."/>
            <person name="Grigoriev I.V."/>
            <person name="Martin F."/>
            <person name="Rosso M.N."/>
        </authorList>
    </citation>
    <scope>NUCLEOTIDE SEQUENCE [LARGE SCALE GENOMIC DNA]</scope>
    <source>
        <strain evidence="3 4">CIRM-BRFM 1785</strain>
    </source>
</reference>
<dbReference type="RefSeq" id="XP_047776948.1">
    <property type="nucleotide sequence ID" value="XM_047927634.1"/>
</dbReference>
<evidence type="ECO:0000313" key="3">
    <source>
        <dbReference type="EMBL" id="KAH9834417.1"/>
    </source>
</evidence>
<dbReference type="Proteomes" id="UP000814176">
    <property type="component" value="Unassembled WGS sequence"/>
</dbReference>
<accession>A0ABQ8KAK2</accession>
<gene>
    <name evidence="3" type="ORF">C8Q71DRAFT_859423</name>
</gene>
<feature type="compositionally biased region" description="Basic and acidic residues" evidence="1">
    <location>
        <begin position="210"/>
        <end position="233"/>
    </location>
</feature>
<sequence>MPALTSSFTAAVAPQVLRESTAENILPCATQETGVAAARADKPLAQQVEGDTPAAIFLRILEECAKKQSEEERGLRQSLDVALPMLGIDPRLTDKAYCASIKPPPPPTATKAIVANDTRVKRERDEDEVVAQPSQKRARTSKADPSLLACPWKGCSTEGAADPLWQHLRGDHGCQGRYPRPTDDVRCEWEGCVFAGTSDAVVRHFKDVHNAQHDSEEGRNSRRAPAEGEKENTEGDANPTDDHVVCRIAGCNQSVKRGRSFRRHAYGMHWHHPDHMFWCVFCGKWKRVDENRGWRRHTSKCIEAHLEDYGKPETNAAQFVQGSSSSSSSSSSSRG</sequence>
<dbReference type="GeneID" id="72008366"/>